<accession>A0A2M4D569</accession>
<name>A0A2M4D569_ANODA</name>
<keyword evidence="1" id="KW-0732">Signal</keyword>
<feature type="chain" id="PRO_5014643289" evidence="1">
    <location>
        <begin position="16"/>
        <end position="71"/>
    </location>
</feature>
<organism evidence="2">
    <name type="scientific">Anopheles darlingi</name>
    <name type="common">Mosquito</name>
    <dbReference type="NCBI Taxonomy" id="43151"/>
    <lineage>
        <taxon>Eukaryota</taxon>
        <taxon>Metazoa</taxon>
        <taxon>Ecdysozoa</taxon>
        <taxon>Arthropoda</taxon>
        <taxon>Hexapoda</taxon>
        <taxon>Insecta</taxon>
        <taxon>Pterygota</taxon>
        <taxon>Neoptera</taxon>
        <taxon>Endopterygota</taxon>
        <taxon>Diptera</taxon>
        <taxon>Nematocera</taxon>
        <taxon>Culicoidea</taxon>
        <taxon>Culicidae</taxon>
        <taxon>Anophelinae</taxon>
        <taxon>Anopheles</taxon>
    </lineage>
</organism>
<dbReference type="AlphaFoldDB" id="A0A2M4D569"/>
<dbReference type="EMBL" id="GGFL01008511">
    <property type="protein sequence ID" value="MBW72689.1"/>
    <property type="molecule type" value="Transcribed_RNA"/>
</dbReference>
<evidence type="ECO:0000256" key="1">
    <source>
        <dbReference type="SAM" id="SignalP"/>
    </source>
</evidence>
<proteinExistence type="predicted"/>
<protein>
    <submittedName>
        <fullName evidence="2">Putative secreted protein</fullName>
    </submittedName>
</protein>
<evidence type="ECO:0000313" key="2">
    <source>
        <dbReference type="EMBL" id="MBW72689.1"/>
    </source>
</evidence>
<feature type="signal peptide" evidence="1">
    <location>
        <begin position="1"/>
        <end position="15"/>
    </location>
</feature>
<reference evidence="2" key="1">
    <citation type="submission" date="2018-01" db="EMBL/GenBank/DDBJ databases">
        <title>An insight into the sialome of Amazonian anophelines.</title>
        <authorList>
            <person name="Ribeiro J.M."/>
            <person name="Scarpassa V."/>
            <person name="Calvo E."/>
        </authorList>
    </citation>
    <scope>NUCLEOTIDE SEQUENCE</scope>
</reference>
<sequence>MLYWFVIIQLSSSRGFTVIASSPLASAPPRSLLHCLSIYCYCVSRPFTRLLPMPEASNRYRKVVCKSYLFM</sequence>